<keyword evidence="3" id="KW-1185">Reference proteome</keyword>
<name>A0ABU6K0B0_9RHOO</name>
<evidence type="ECO:0000313" key="2">
    <source>
        <dbReference type="EMBL" id="MEC5385045.1"/>
    </source>
</evidence>
<dbReference type="EMBL" id="JAYXHS010000001">
    <property type="protein sequence ID" value="MEC5385045.1"/>
    <property type="molecule type" value="Genomic_DNA"/>
</dbReference>
<feature type="transmembrane region" description="Helical" evidence="1">
    <location>
        <begin position="20"/>
        <end position="38"/>
    </location>
</feature>
<feature type="transmembrane region" description="Helical" evidence="1">
    <location>
        <begin position="50"/>
        <end position="69"/>
    </location>
</feature>
<accession>A0ABU6K0B0</accession>
<comment type="caution">
    <text evidence="2">The sequence shown here is derived from an EMBL/GenBank/DDBJ whole genome shotgun (WGS) entry which is preliminary data.</text>
</comment>
<evidence type="ECO:0000313" key="3">
    <source>
        <dbReference type="Proteomes" id="UP001331561"/>
    </source>
</evidence>
<sequence length="258" mass="28926">MPFTVSHAAAVLPLRRYLPTLPLTAMVIGSMVPDFAFLIPHLDRHLSHSFAGLFLFCLPMGWLAQWLFWRGLQGPLLDLVPRPLQRRLQTVLGRESRSLLHVSAALLVGSLSHIAWDGFTHVDGFVAHAWPWLRYRLFMLGEAPLLVCDVLQHASSALGLVALAMYACRWFSRSSPGEARAMQYRVFWALAFLMVPMSAGLLSVLARLPLDEIERVAAMAAARSLQAAGVCLLAYALWWHRRHGLQHPKRPGALVRER</sequence>
<keyword evidence="1" id="KW-0812">Transmembrane</keyword>
<dbReference type="Pfam" id="PF13803">
    <property type="entry name" value="DUF4184"/>
    <property type="match status" value="1"/>
</dbReference>
<dbReference type="InterPro" id="IPR025238">
    <property type="entry name" value="DUF4184"/>
</dbReference>
<feature type="transmembrane region" description="Helical" evidence="1">
    <location>
        <begin position="220"/>
        <end position="240"/>
    </location>
</feature>
<keyword evidence="1" id="KW-1133">Transmembrane helix</keyword>
<keyword evidence="1" id="KW-0472">Membrane</keyword>
<proteinExistence type="predicted"/>
<feature type="transmembrane region" description="Helical" evidence="1">
    <location>
        <begin position="186"/>
        <end position="208"/>
    </location>
</feature>
<reference evidence="2 3" key="1">
    <citation type="submission" date="2024-01" db="EMBL/GenBank/DDBJ databases">
        <title>Uliginosibacterium soil sp. nov.</title>
        <authorList>
            <person name="Lv Y."/>
        </authorList>
    </citation>
    <scope>NUCLEOTIDE SEQUENCE [LARGE SCALE GENOMIC DNA]</scope>
    <source>
        <strain evidence="2 3">H3</strain>
    </source>
</reference>
<gene>
    <name evidence="2" type="ORF">VVD49_04880</name>
</gene>
<protein>
    <submittedName>
        <fullName evidence="2">DUF4184 family protein</fullName>
    </submittedName>
</protein>
<evidence type="ECO:0000256" key="1">
    <source>
        <dbReference type="SAM" id="Phobius"/>
    </source>
</evidence>
<dbReference type="RefSeq" id="WP_327598009.1">
    <property type="nucleotide sequence ID" value="NZ_JAYXHS010000001.1"/>
</dbReference>
<feature type="transmembrane region" description="Helical" evidence="1">
    <location>
        <begin position="143"/>
        <end position="166"/>
    </location>
</feature>
<organism evidence="2 3">
    <name type="scientific">Uliginosibacterium silvisoli</name>
    <dbReference type="NCBI Taxonomy" id="3114758"/>
    <lineage>
        <taxon>Bacteria</taxon>
        <taxon>Pseudomonadati</taxon>
        <taxon>Pseudomonadota</taxon>
        <taxon>Betaproteobacteria</taxon>
        <taxon>Rhodocyclales</taxon>
        <taxon>Zoogloeaceae</taxon>
        <taxon>Uliginosibacterium</taxon>
    </lineage>
</organism>
<dbReference type="Proteomes" id="UP001331561">
    <property type="component" value="Unassembled WGS sequence"/>
</dbReference>